<dbReference type="EMBL" id="CAJGYO010000014">
    <property type="protein sequence ID" value="CAD6267533.1"/>
    <property type="molecule type" value="Genomic_DNA"/>
</dbReference>
<dbReference type="Proteomes" id="UP000604825">
    <property type="component" value="Unassembled WGS sequence"/>
</dbReference>
<evidence type="ECO:0000313" key="2">
    <source>
        <dbReference type="EMBL" id="CAD6267533.1"/>
    </source>
</evidence>
<name>A0A811RBG6_9POAL</name>
<organism evidence="2 3">
    <name type="scientific">Miscanthus lutarioriparius</name>
    <dbReference type="NCBI Taxonomy" id="422564"/>
    <lineage>
        <taxon>Eukaryota</taxon>
        <taxon>Viridiplantae</taxon>
        <taxon>Streptophyta</taxon>
        <taxon>Embryophyta</taxon>
        <taxon>Tracheophyta</taxon>
        <taxon>Spermatophyta</taxon>
        <taxon>Magnoliopsida</taxon>
        <taxon>Liliopsida</taxon>
        <taxon>Poales</taxon>
        <taxon>Poaceae</taxon>
        <taxon>PACMAD clade</taxon>
        <taxon>Panicoideae</taxon>
        <taxon>Andropogonodae</taxon>
        <taxon>Andropogoneae</taxon>
        <taxon>Saccharinae</taxon>
        <taxon>Miscanthus</taxon>
    </lineage>
</organism>
<dbReference type="AlphaFoldDB" id="A0A811RBG6"/>
<proteinExistence type="predicted"/>
<accession>A0A811RBG6</accession>
<evidence type="ECO:0000256" key="1">
    <source>
        <dbReference type="SAM" id="MobiDB-lite"/>
    </source>
</evidence>
<comment type="caution">
    <text evidence="2">The sequence shown here is derived from an EMBL/GenBank/DDBJ whole genome shotgun (WGS) entry which is preliminary data.</text>
</comment>
<sequence length="79" mass="8405">MRTRPPRPGSASLGLAPLAPAGWPCPLPARRGGGRRTIPARCLFLCARLCQSLANGEYGPPLGNQWRRAKSSRRASAAP</sequence>
<reference evidence="2" key="1">
    <citation type="submission" date="2020-10" db="EMBL/GenBank/DDBJ databases">
        <authorList>
            <person name="Han B."/>
            <person name="Lu T."/>
            <person name="Zhao Q."/>
            <person name="Huang X."/>
            <person name="Zhao Y."/>
        </authorList>
    </citation>
    <scope>NUCLEOTIDE SEQUENCE</scope>
</reference>
<gene>
    <name evidence="2" type="ORF">NCGR_LOCUS50838</name>
</gene>
<keyword evidence="3" id="KW-1185">Reference proteome</keyword>
<evidence type="ECO:0000313" key="3">
    <source>
        <dbReference type="Proteomes" id="UP000604825"/>
    </source>
</evidence>
<protein>
    <submittedName>
        <fullName evidence="2">Uncharacterized protein</fullName>
    </submittedName>
</protein>
<feature type="region of interest" description="Disordered" evidence="1">
    <location>
        <begin position="56"/>
        <end position="79"/>
    </location>
</feature>